<dbReference type="Proteomes" id="UP001398420">
    <property type="component" value="Unassembled WGS sequence"/>
</dbReference>
<comment type="similarity">
    <text evidence="1">Belongs to the bacterial solute-binding protein 5 family.</text>
</comment>
<dbReference type="PANTHER" id="PTHR30290">
    <property type="entry name" value="PERIPLASMIC BINDING COMPONENT OF ABC TRANSPORTER"/>
    <property type="match status" value="1"/>
</dbReference>
<dbReference type="Gene3D" id="3.40.190.10">
    <property type="entry name" value="Periplasmic binding protein-like II"/>
    <property type="match status" value="1"/>
</dbReference>
<evidence type="ECO:0000256" key="3">
    <source>
        <dbReference type="ARBA" id="ARBA00022729"/>
    </source>
</evidence>
<accession>A0ABU9LKR0</accession>
<protein>
    <submittedName>
        <fullName evidence="6">Oligopeptide ABC transporter substrate-binding protein</fullName>
    </submittedName>
</protein>
<evidence type="ECO:0000313" key="6">
    <source>
        <dbReference type="EMBL" id="MEL5987442.1"/>
    </source>
</evidence>
<dbReference type="RefSeq" id="WP_087680385.1">
    <property type="nucleotide sequence ID" value="NZ_JBCEWA010000002.1"/>
</dbReference>
<keyword evidence="2" id="KW-0813">Transport</keyword>
<dbReference type="Gene3D" id="3.10.105.10">
    <property type="entry name" value="Dipeptide-binding Protein, Domain 3"/>
    <property type="match status" value="1"/>
</dbReference>
<evidence type="ECO:0000259" key="5">
    <source>
        <dbReference type="Pfam" id="PF00496"/>
    </source>
</evidence>
<evidence type="ECO:0000256" key="4">
    <source>
        <dbReference type="SAM" id="SignalP"/>
    </source>
</evidence>
<gene>
    <name evidence="6" type="ORF">AAF454_03255</name>
</gene>
<comment type="caution">
    <text evidence="6">The sequence shown here is derived from an EMBL/GenBank/DDBJ whole genome shotgun (WGS) entry which is preliminary data.</text>
</comment>
<dbReference type="PROSITE" id="PS51257">
    <property type="entry name" value="PROKAR_LIPOPROTEIN"/>
    <property type="match status" value="1"/>
</dbReference>
<feature type="signal peptide" evidence="4">
    <location>
        <begin position="1"/>
        <end position="20"/>
    </location>
</feature>
<proteinExistence type="inferred from homology"/>
<dbReference type="SUPFAM" id="SSF53850">
    <property type="entry name" value="Periplasmic binding protein-like II"/>
    <property type="match status" value="1"/>
</dbReference>
<sequence length="597" mass="66972">MNKKNWLLLTVLAAIMLVLAACGGGDKSGEKSNQKEKVDTSKFPLQTTNKDESIKGGTLKVALQSDAPFKGLFLYELYEDAYDGKILEQFTYNTLFSTKEDFLIGDEGLAKLDVDTDAKKATVTIKKDVKWSDDKPFTIDDVIYSYYIIGDKDYTGVRYDTDFQNIVGAKEYHDGKAKDISGIKKIDDYTMEISFKKISPAIYSGGDGLWGTAAPKHQLEKIAVKDLQKSDAVRKNPVTLGAFVINKIVKGESVELVANKNYYKGQPKLDKVVVEVVPSASIAAALKAGKYDVSLPNYPANDYASIKDFKNIEILGRPELAYSYLGFKLGKWDSKKSEVVVDENAKMNDKQLRQAIAYAMNIEEVADVYYDGLRTRGNSLIPPVFSSFYDDSLKGYKYDKKKAEELLDAAGYKDTNNDGYREDKDGKPLTIKLAGMAGSDKDDKIVQFYIQNWKDVGLKVELSTGRLIEFNSFYEKVKADDKDIDMYMAAWGTGTNPSPIGLYSKAAQFNYNRYTSPELEKLLLDIDSPEALDSKYRAEAFVKWQEFMSDNAATVPMYFRTEIIPVNKRVKNWTIDYLAKDGIEKVELTADEPVKGE</sequence>
<dbReference type="InterPro" id="IPR000914">
    <property type="entry name" value="SBP_5_dom"/>
</dbReference>
<name>A0ABU9LKR0_9BACL</name>
<dbReference type="CDD" id="cd08510">
    <property type="entry name" value="PBP2_Lactococcal_OppA_like"/>
    <property type="match status" value="1"/>
</dbReference>
<dbReference type="InterPro" id="IPR039424">
    <property type="entry name" value="SBP_5"/>
</dbReference>
<dbReference type="PANTHER" id="PTHR30290:SF9">
    <property type="entry name" value="OLIGOPEPTIDE-BINDING PROTEIN APPA"/>
    <property type="match status" value="1"/>
</dbReference>
<feature type="chain" id="PRO_5046042058" evidence="4">
    <location>
        <begin position="21"/>
        <end position="597"/>
    </location>
</feature>
<evidence type="ECO:0000256" key="2">
    <source>
        <dbReference type="ARBA" id="ARBA00022448"/>
    </source>
</evidence>
<dbReference type="InterPro" id="IPR030678">
    <property type="entry name" value="Peptide/Ni-bd"/>
</dbReference>
<evidence type="ECO:0000313" key="7">
    <source>
        <dbReference type="Proteomes" id="UP001398420"/>
    </source>
</evidence>
<dbReference type="PIRSF" id="PIRSF002741">
    <property type="entry name" value="MppA"/>
    <property type="match status" value="1"/>
</dbReference>
<evidence type="ECO:0000256" key="1">
    <source>
        <dbReference type="ARBA" id="ARBA00005695"/>
    </source>
</evidence>
<keyword evidence="7" id="KW-1185">Reference proteome</keyword>
<keyword evidence="3 4" id="KW-0732">Signal</keyword>
<dbReference type="Pfam" id="PF00496">
    <property type="entry name" value="SBP_bac_5"/>
    <property type="match status" value="1"/>
</dbReference>
<organism evidence="6 7">
    <name type="scientific">Kurthia gibsonii</name>
    <dbReference type="NCBI Taxonomy" id="33946"/>
    <lineage>
        <taxon>Bacteria</taxon>
        <taxon>Bacillati</taxon>
        <taxon>Bacillota</taxon>
        <taxon>Bacilli</taxon>
        <taxon>Bacillales</taxon>
        <taxon>Caryophanaceae</taxon>
        <taxon>Kurthia</taxon>
    </lineage>
</organism>
<feature type="domain" description="Solute-binding protein family 5" evidence="5">
    <location>
        <begin position="109"/>
        <end position="507"/>
    </location>
</feature>
<dbReference type="EMBL" id="JBCEWA010000002">
    <property type="protein sequence ID" value="MEL5987442.1"/>
    <property type="molecule type" value="Genomic_DNA"/>
</dbReference>
<reference evidence="6 7" key="1">
    <citation type="submission" date="2024-04" db="EMBL/GenBank/DDBJ databases">
        <authorList>
            <person name="Wu Y.S."/>
            <person name="Zhang L."/>
        </authorList>
    </citation>
    <scope>NUCLEOTIDE SEQUENCE [LARGE SCALE GENOMIC DNA]</scope>
    <source>
        <strain evidence="6 7">KG-01</strain>
    </source>
</reference>